<keyword evidence="3" id="KW-0963">Cytoplasm</keyword>
<dbReference type="InterPro" id="IPR022667">
    <property type="entry name" value="ForMFR_H4MPT_ForTrfase_N"/>
</dbReference>
<feature type="domain" description="Formylmethanofuran: tetrahydromethanopterin formyltransferase Ftr N-terminal" evidence="4">
    <location>
        <begin position="4"/>
        <end position="143"/>
    </location>
</feature>
<dbReference type="InterPro" id="IPR023447">
    <property type="entry name" value="ForMFR_H4MPT_ForTrfase_fd-like"/>
</dbReference>
<name>A0A133U5A4_9EURY</name>
<protein>
    <recommendedName>
        <fullName evidence="3">Formylmethanofuran--tetrahydromethanopterin formyltransferase</fullName>
        <shortName evidence="3">Ftr</shortName>
        <ecNumber evidence="3">2.3.1.101</ecNumber>
    </recommendedName>
    <alternativeName>
        <fullName evidence="3">H4MPT formyltransferase</fullName>
    </alternativeName>
</protein>
<keyword evidence="7" id="KW-1185">Reference proteome</keyword>
<comment type="subcellular location">
    <subcellularLocation>
        <location evidence="3">Cytoplasm</location>
    </subcellularLocation>
</comment>
<dbReference type="AlphaFoldDB" id="A0A133U5A4"/>
<evidence type="ECO:0000259" key="5">
    <source>
        <dbReference type="Pfam" id="PF02741"/>
    </source>
</evidence>
<accession>A0A133U5A4</accession>
<comment type="catalytic activity">
    <reaction evidence="3">
        <text>N-formylmethanofuran + 5,6,7,8-tetrahydromethanopterin + H(+) = N(5)-formyl-5,6,7,8-tetrahydromethanopterin + methanofuran</text>
        <dbReference type="Rhea" id="RHEA:18061"/>
        <dbReference type="ChEBI" id="CHEBI:15378"/>
        <dbReference type="ChEBI" id="CHEBI:57727"/>
        <dbReference type="ChEBI" id="CHEBI:58018"/>
        <dbReference type="ChEBI" id="CHEBI:58103"/>
        <dbReference type="ChEBI" id="CHEBI:58151"/>
        <dbReference type="EC" id="2.3.1.101"/>
    </reaction>
</comment>
<evidence type="ECO:0000256" key="2">
    <source>
        <dbReference type="ARBA" id="ARBA00022679"/>
    </source>
</evidence>
<evidence type="ECO:0000256" key="3">
    <source>
        <dbReference type="HAMAP-Rule" id="MF_00579"/>
    </source>
</evidence>
<comment type="function">
    <text evidence="3">Catalyzes the transfer of a formyl group from 5-formyl tetrahydromethanopterin (5-formyl-H(4)MPT) to methanofuran (MFR) to produce formylmethanofuran (formyl-MFR) and tetrahydromethanopterin (H(4)MPT).</text>
</comment>
<dbReference type="Proteomes" id="UP000070184">
    <property type="component" value="Unassembled WGS sequence"/>
</dbReference>
<dbReference type="PIRSF" id="PIRSF006414">
    <property type="entry name" value="Ftr_formyl_trnsf"/>
    <property type="match status" value="1"/>
</dbReference>
<dbReference type="NCBIfam" id="NF002554">
    <property type="entry name" value="PRK02114.1"/>
    <property type="match status" value="1"/>
</dbReference>
<dbReference type="NCBIfam" id="TIGR03119">
    <property type="entry name" value="one_C_fhcD"/>
    <property type="match status" value="1"/>
</dbReference>
<dbReference type="InterPro" id="IPR002770">
    <property type="entry name" value="ForMFR_H4MPT_ForTrfase_C"/>
</dbReference>
<keyword evidence="3" id="KW-0554">One-carbon metabolism</keyword>
<dbReference type="PATRIC" id="fig|1698260.3.peg.657"/>
<proteinExistence type="inferred from homology"/>
<sequence>MSFELEGVEIEDTYAEAFSTFTSRVLITAKNEKWAIETAREATGFGTSQVMCPAEAGIDFEPESTPDDRPGVVIQICGPKKDSLEQQLLARVGQCVLTSPTAAAFNALDSEEMLGIGNKLRYFGDGFEKDGEVDGRSVRIIPIMSGEFVIENQFGITDGVAGGNFFILGGEQDSALEAAEKAVDAIRNVEGTITPFPGGIVSSGSKVGSINYSFLHATTNHPYCPTIRDEVEETKLPGDVDAVYEIVINGLDLDKVKKAMERGIKAAVKVPEVVKISAGNYDGELGKYLISLEELVD</sequence>
<dbReference type="GO" id="GO:0005737">
    <property type="term" value="C:cytoplasm"/>
    <property type="evidence" value="ECO:0007669"/>
    <property type="project" value="UniProtKB-SubCell"/>
</dbReference>
<keyword evidence="3 6" id="KW-0012">Acyltransferase</keyword>
<dbReference type="HAMAP" id="MF_00579">
    <property type="entry name" value="FTR"/>
    <property type="match status" value="1"/>
</dbReference>
<keyword evidence="2 3" id="KW-0808">Transferase</keyword>
<comment type="subunit">
    <text evidence="3">Homotetramer.</text>
</comment>
<evidence type="ECO:0000313" key="7">
    <source>
        <dbReference type="Proteomes" id="UP000070184"/>
    </source>
</evidence>
<dbReference type="GO" id="GO:0006730">
    <property type="term" value="P:one-carbon metabolic process"/>
    <property type="evidence" value="ECO:0007669"/>
    <property type="project" value="UniProtKB-UniRule"/>
</dbReference>
<dbReference type="EMBL" id="LHXK01000039">
    <property type="protein sequence ID" value="KXA89383.1"/>
    <property type="molecule type" value="Genomic_DNA"/>
</dbReference>
<evidence type="ECO:0000259" key="4">
    <source>
        <dbReference type="Pfam" id="PF01913"/>
    </source>
</evidence>
<dbReference type="SUPFAM" id="SSF55112">
    <property type="entry name" value="Formylmethanofuran:tetrahydromethanopterin formyltransferase"/>
    <property type="match status" value="2"/>
</dbReference>
<dbReference type="InterPro" id="IPR014053">
    <property type="entry name" value="ForMFR_H4MPT_ForTrfase"/>
</dbReference>
<dbReference type="Pfam" id="PF01913">
    <property type="entry name" value="FTR"/>
    <property type="match status" value="1"/>
</dbReference>
<comment type="caution">
    <text evidence="6">The sequence shown here is derived from an EMBL/GenBank/DDBJ whole genome shotgun (WGS) entry which is preliminary data.</text>
</comment>
<reference evidence="6 7" key="1">
    <citation type="journal article" date="2016" name="Sci. Rep.">
        <title>Metabolic traits of an uncultured archaeal lineage -MSBL1- from brine pools of the Red Sea.</title>
        <authorList>
            <person name="Mwirichia R."/>
            <person name="Alam I."/>
            <person name="Rashid M."/>
            <person name="Vinu M."/>
            <person name="Ba-Alawi W."/>
            <person name="Anthony Kamau A."/>
            <person name="Kamanda Ngugi D."/>
            <person name="Goker M."/>
            <person name="Klenk H.P."/>
            <person name="Bajic V."/>
            <person name="Stingl U."/>
        </authorList>
    </citation>
    <scope>NUCLEOTIDE SEQUENCE [LARGE SCALE GENOMIC DNA]</scope>
    <source>
        <strain evidence="6">SCGC-AAA259B11</strain>
    </source>
</reference>
<organism evidence="6 7">
    <name type="scientific">candidate division MSBL1 archaeon SCGC-AAA259B11</name>
    <dbReference type="NCBI Taxonomy" id="1698260"/>
    <lineage>
        <taxon>Archaea</taxon>
        <taxon>Methanobacteriati</taxon>
        <taxon>Methanobacteriota</taxon>
        <taxon>candidate division MSBL1</taxon>
    </lineage>
</organism>
<dbReference type="Gene3D" id="3.30.70.520">
    <property type="match status" value="2"/>
</dbReference>
<dbReference type="Pfam" id="PF02741">
    <property type="entry name" value="FTR_C"/>
    <property type="match status" value="1"/>
</dbReference>
<evidence type="ECO:0000313" key="6">
    <source>
        <dbReference type="EMBL" id="KXA89383.1"/>
    </source>
</evidence>
<dbReference type="GO" id="GO:0030270">
    <property type="term" value="F:formylmethanofuran-tetrahydromethanopterin N-formyltransferase activity"/>
    <property type="evidence" value="ECO:0007669"/>
    <property type="project" value="UniProtKB-UniRule"/>
</dbReference>
<gene>
    <name evidence="3" type="primary">ftr</name>
    <name evidence="6" type="ORF">AKJ61_03020</name>
</gene>
<feature type="domain" description="Formylmethanofuran: tetrahydromethanopterin formyltransferase Ftr C-terminal" evidence="5">
    <location>
        <begin position="146"/>
        <end position="295"/>
    </location>
</feature>
<dbReference type="EC" id="2.3.1.101" evidence="3"/>
<evidence type="ECO:0000256" key="1">
    <source>
        <dbReference type="ARBA" id="ARBA00006770"/>
    </source>
</evidence>
<comment type="similarity">
    <text evidence="1 3">Belongs to the FTR family.</text>
</comment>